<evidence type="ECO:0000313" key="3">
    <source>
        <dbReference type="Proteomes" id="UP001158576"/>
    </source>
</evidence>
<dbReference type="EMBL" id="OU015569">
    <property type="protein sequence ID" value="CAG5096520.1"/>
    <property type="molecule type" value="Genomic_DNA"/>
</dbReference>
<evidence type="ECO:0000313" key="2">
    <source>
        <dbReference type="EMBL" id="CAG5096520.1"/>
    </source>
</evidence>
<dbReference type="SUPFAM" id="SSF48113">
    <property type="entry name" value="Heme-dependent peroxidases"/>
    <property type="match status" value="1"/>
</dbReference>
<accession>A0ABN7SAG1</accession>
<gene>
    <name evidence="2" type="ORF">OKIOD_LOCUS6215</name>
</gene>
<sequence>MKLGVWLMTATVANGESSRGPEFKDVDPTSRSGFVNPMFSIQAALSKIKNGFNRPQFVEYQREHEQLYKEVSSSQTRSDPEFIMAQAAELDRKFRSEPEGKTISKFPSMDGSGNDLTGQKRGQVGDGYSRLVPAEYCVVDKKGNPSTAVQGEPRCISDLSSVGNYVALPNEREISLLLAATNDNGGEVTMDEKRTMVGPLWGQFVTHDIIQTPDVPDPRECACEGTDDICKAVEIPLDDPIFTDRDIAECMIIKRSAPHISSEGAFVREQMNQKSAFMDLSQVYGSTEFELSQLRDDDGMHLKSRRGMLGGPHGNQGTGDLLAFTQDSSFLNFTQQFVQHSTFNDDNFKDFIAGDNRVEENPYLASFTTIFMRYHNNLVDQLSALRDDWSNEDVFQVARLITISVYKNIHYKEALRSMLGDNMSQVADLKFKSDTKSSSSRSMQRMELTEAEWDQGKRPWNPFQTRPDKKRVKAWRMRQEQERLAEAEGFARRQRMSEHQPPPKSEPSIRNEFAAAGYRMHGQVSSLMKAMDHAWNPISHAHADEAHPVGELNDEEQAKLAANPGSSLLKFNFFDPEWVHRKGPGGCLRGAMKMNQLRMDGTFSKDLAHNLFKPHNAAHGVDLAAINIARGREHGIGSYGAIKTFCKSHAVYTKFYKNMQSDENLFHSKEQINTVRDFYIAKNLVPAGKTQDDYIDMYVGMQLEKHMPGGTVGPTAGCVIAEQFVALKEGDRFWFENFGVFSVEQMLNIKEQTLASVSCSTFEARNGASMLDTDLMAINPFHVSTATENVAPCSSFPGLNIDLWKKDDPESEPVHTACKFNNRAKALDCSGLNWDDDDIKNYLNSVSKSGKWPFQGRKDLIEFKAIKLVQRITFANNKITQLPLIERLCQFAKPKLLEVDVSGNPDLQLDPSAVSKFTNYPLLGHINFGDNGFECVPVFVLSKLSDNLSKKNRQIFFSSKAKLPLRVMKF</sequence>
<protein>
    <submittedName>
        <fullName evidence="2">Oidioi.mRNA.OKI2018_I69.XSR.g14657.t1.cds</fullName>
    </submittedName>
</protein>
<dbReference type="PRINTS" id="PR00457">
    <property type="entry name" value="ANPEROXIDASE"/>
</dbReference>
<proteinExistence type="predicted"/>
<dbReference type="Pfam" id="PF03098">
    <property type="entry name" value="An_peroxidase"/>
    <property type="match status" value="2"/>
</dbReference>
<dbReference type="PANTHER" id="PTHR11475">
    <property type="entry name" value="OXIDASE/PEROXIDASE"/>
    <property type="match status" value="1"/>
</dbReference>
<feature type="compositionally biased region" description="Basic and acidic residues" evidence="1">
    <location>
        <begin position="477"/>
        <end position="498"/>
    </location>
</feature>
<dbReference type="Gene3D" id="1.10.640.10">
    <property type="entry name" value="Haem peroxidase domain superfamily, animal type"/>
    <property type="match status" value="1"/>
</dbReference>
<feature type="region of interest" description="Disordered" evidence="1">
    <location>
        <begin position="450"/>
        <end position="509"/>
    </location>
</feature>
<dbReference type="InterPro" id="IPR019791">
    <property type="entry name" value="Haem_peroxidase_animal"/>
</dbReference>
<reference evidence="2 3" key="1">
    <citation type="submission" date="2021-04" db="EMBL/GenBank/DDBJ databases">
        <authorList>
            <person name="Bliznina A."/>
        </authorList>
    </citation>
    <scope>NUCLEOTIDE SEQUENCE [LARGE SCALE GENOMIC DNA]</scope>
</reference>
<name>A0ABN7SAG1_OIKDI</name>
<organism evidence="2 3">
    <name type="scientific">Oikopleura dioica</name>
    <name type="common">Tunicate</name>
    <dbReference type="NCBI Taxonomy" id="34765"/>
    <lineage>
        <taxon>Eukaryota</taxon>
        <taxon>Metazoa</taxon>
        <taxon>Chordata</taxon>
        <taxon>Tunicata</taxon>
        <taxon>Appendicularia</taxon>
        <taxon>Copelata</taxon>
        <taxon>Oikopleuridae</taxon>
        <taxon>Oikopleura</taxon>
    </lineage>
</organism>
<dbReference type="Proteomes" id="UP001158576">
    <property type="component" value="Chromosome XSR"/>
</dbReference>
<dbReference type="PANTHER" id="PTHR11475:SF143">
    <property type="entry name" value="PUTATIVE-RELATED"/>
    <property type="match status" value="1"/>
</dbReference>
<dbReference type="InterPro" id="IPR037120">
    <property type="entry name" value="Haem_peroxidase_sf_animal"/>
</dbReference>
<dbReference type="InterPro" id="IPR010255">
    <property type="entry name" value="Haem_peroxidase_sf"/>
</dbReference>
<keyword evidence="3" id="KW-1185">Reference proteome</keyword>
<evidence type="ECO:0000256" key="1">
    <source>
        <dbReference type="SAM" id="MobiDB-lite"/>
    </source>
</evidence>